<keyword evidence="3" id="KW-1185">Reference proteome</keyword>
<sequence>MVWRRFRLSGETSLAAFHYIIQVAQGWQLKGRFLPYSDYYYSGRAGMAG</sequence>
<dbReference type="EMBL" id="JAQRFN010000033">
    <property type="protein sequence ID" value="MDC9598560.1"/>
    <property type="molecule type" value="Genomic_DNA"/>
</dbReference>
<comment type="caution">
    <text evidence="2">The sequence shown here is derived from an EMBL/GenBank/DDBJ whole genome shotgun (WGS) entry which is preliminary data.</text>
</comment>
<dbReference type="RefSeq" id="WP_273577164.1">
    <property type="nucleotide sequence ID" value="NZ_JAQRFN010000033.1"/>
</dbReference>
<protein>
    <recommendedName>
        <fullName evidence="1">Plasmid pRiA4b Orf3-like domain-containing protein</fullName>
    </recommendedName>
</protein>
<gene>
    <name evidence="2" type="ORF">PSI14_17385</name>
</gene>
<evidence type="ECO:0000313" key="2">
    <source>
        <dbReference type="EMBL" id="MDC9598560.1"/>
    </source>
</evidence>
<dbReference type="InterPro" id="IPR012912">
    <property type="entry name" value="Plasmid_pRiA4b_Orf3-like"/>
</dbReference>
<organism evidence="2 3">
    <name type="scientific">Xenorhabdus anantnagensis</name>
    <dbReference type="NCBI Taxonomy" id="3025875"/>
    <lineage>
        <taxon>Bacteria</taxon>
        <taxon>Pseudomonadati</taxon>
        <taxon>Pseudomonadota</taxon>
        <taxon>Gammaproteobacteria</taxon>
        <taxon>Enterobacterales</taxon>
        <taxon>Morganellaceae</taxon>
        <taxon>Xenorhabdus</taxon>
    </lineage>
</organism>
<evidence type="ECO:0000313" key="3">
    <source>
        <dbReference type="Proteomes" id="UP001220225"/>
    </source>
</evidence>
<name>A0ABT5LVS9_9GAMM</name>
<dbReference type="InterPro" id="IPR024047">
    <property type="entry name" value="MM3350-like_sf"/>
</dbReference>
<dbReference type="SUPFAM" id="SSF159941">
    <property type="entry name" value="MM3350-like"/>
    <property type="match status" value="1"/>
</dbReference>
<evidence type="ECO:0000259" key="1">
    <source>
        <dbReference type="Pfam" id="PF07929"/>
    </source>
</evidence>
<dbReference type="Proteomes" id="UP001220225">
    <property type="component" value="Unassembled WGS sequence"/>
</dbReference>
<proteinExistence type="predicted"/>
<dbReference type="Gene3D" id="3.10.290.30">
    <property type="entry name" value="MM3350-like"/>
    <property type="match status" value="1"/>
</dbReference>
<reference evidence="2 3" key="1">
    <citation type="submission" date="2023-02" db="EMBL/GenBank/DDBJ databases">
        <title>Entomopathogenic bacteria.</title>
        <authorList>
            <person name="Machado R.A."/>
        </authorList>
    </citation>
    <scope>NUCLEOTIDE SEQUENCE [LARGE SCALE GENOMIC DNA]</scope>
    <source>
        <strain evidence="2 3">XENO-2</strain>
    </source>
</reference>
<accession>A0ABT5LVS9</accession>
<dbReference type="Pfam" id="PF07929">
    <property type="entry name" value="PRiA4_ORF3"/>
    <property type="match status" value="1"/>
</dbReference>
<feature type="domain" description="Plasmid pRiA4b Orf3-like" evidence="1">
    <location>
        <begin position="2"/>
        <end position="28"/>
    </location>
</feature>